<dbReference type="Gene3D" id="3.80.10.10">
    <property type="entry name" value="Ribonuclease Inhibitor"/>
    <property type="match status" value="2"/>
</dbReference>
<dbReference type="PANTHER" id="PTHR13318">
    <property type="entry name" value="PARTNER OF PAIRED, ISOFORM B-RELATED"/>
    <property type="match status" value="1"/>
</dbReference>
<dbReference type="AlphaFoldDB" id="A0A8J6CJG9"/>
<gene>
    <name evidence="1" type="ORF">KFE25_006383</name>
</gene>
<evidence type="ECO:0000313" key="2">
    <source>
        <dbReference type="Proteomes" id="UP000751190"/>
    </source>
</evidence>
<dbReference type="EMBL" id="JAGTXO010000002">
    <property type="protein sequence ID" value="KAG8469928.1"/>
    <property type="molecule type" value="Genomic_DNA"/>
</dbReference>
<dbReference type="Proteomes" id="UP000751190">
    <property type="component" value="Unassembled WGS sequence"/>
</dbReference>
<comment type="caution">
    <text evidence="1">The sequence shown here is derived from an EMBL/GenBank/DDBJ whole genome shotgun (WGS) entry which is preliminary data.</text>
</comment>
<dbReference type="OrthoDB" id="10640091at2759"/>
<dbReference type="PANTHER" id="PTHR13318:SF190">
    <property type="entry name" value="PARTNER OF PAIRED, ISOFORM B"/>
    <property type="match status" value="1"/>
</dbReference>
<dbReference type="GO" id="GO:0031146">
    <property type="term" value="P:SCF-dependent proteasomal ubiquitin-dependent protein catabolic process"/>
    <property type="evidence" value="ECO:0007669"/>
    <property type="project" value="TreeGrafter"/>
</dbReference>
<reference evidence="1" key="1">
    <citation type="submission" date="2021-05" db="EMBL/GenBank/DDBJ databases">
        <title>The genome of the haptophyte Pavlova lutheri (Diacronema luteri, Pavlovales) - a model for lipid biosynthesis in eukaryotic algae.</title>
        <authorList>
            <person name="Hulatt C.J."/>
            <person name="Posewitz M.C."/>
        </authorList>
    </citation>
    <scope>NUCLEOTIDE SEQUENCE</scope>
    <source>
        <strain evidence="1">NIVA-4/92</strain>
    </source>
</reference>
<dbReference type="GO" id="GO:0019005">
    <property type="term" value="C:SCF ubiquitin ligase complex"/>
    <property type="evidence" value="ECO:0007669"/>
    <property type="project" value="TreeGrafter"/>
</dbReference>
<sequence length="655" mass="68572">MLSLRTLCVRRVAAYLEELSARPWSVQWLEMLPPDAADELIEQLVALGRWHALPWRVLRLVLIGCAPDHVDLANQTTLVEDADFRAVATGRRAPKFLRASSWISDETVLALLRQTRVERLQLGTCPQLRLALAPSLRPSASEPLSEHLVELDLSCSAVSDTAMRRLLPGLPALRVLRACRTRLSARAFCSAQGGAALVLPRLRTLQLRSCAGFVDDPALLASCFPRLESLDLSGALPAPRGRASPITSSDPTSRGAGALAAALRTWAPTLRELRLSDVGSLDAASFYAAGELPALLHLDLSGSARADEAVRALCAPALTSICVGGGEAARSGERAVLALLAAGACGANSPPALRALELHLCEGGLALLARAARDDLSASGVTEPQRRAGRALTALTLVDCGLLDDGAAAALTHGCPALRALRLRRVRQRNTTLHADGHGARQLLARLREAALDGLGAGGGGGGPLELSLPLAERIDLELTPDAQLDALNVPSCRALALSDAQQPHAGAHRAKSARADRAAHGARATSLYAPLLEQLALSRCDPSLAVALAVGALGTSNSLRALCVHDCALGVTELARLAPPLRAAAARSLRACRFSGALLPVADDAVRELYGAVTDVCELSASRQNAQVPCACARERAALLVEIGSAVVCTDSTD</sequence>
<dbReference type="SUPFAM" id="SSF52047">
    <property type="entry name" value="RNI-like"/>
    <property type="match status" value="1"/>
</dbReference>
<protein>
    <submittedName>
        <fullName evidence="1">Uncharacterized protein</fullName>
    </submittedName>
</protein>
<organism evidence="1 2">
    <name type="scientific">Diacronema lutheri</name>
    <name type="common">Unicellular marine alga</name>
    <name type="synonym">Monochrysis lutheri</name>
    <dbReference type="NCBI Taxonomy" id="2081491"/>
    <lineage>
        <taxon>Eukaryota</taxon>
        <taxon>Haptista</taxon>
        <taxon>Haptophyta</taxon>
        <taxon>Pavlovophyceae</taxon>
        <taxon>Pavlovales</taxon>
        <taxon>Pavlovaceae</taxon>
        <taxon>Diacronema</taxon>
    </lineage>
</organism>
<name>A0A8J6CJG9_DIALT</name>
<evidence type="ECO:0000313" key="1">
    <source>
        <dbReference type="EMBL" id="KAG8469928.1"/>
    </source>
</evidence>
<proteinExistence type="predicted"/>
<accession>A0A8J6CJG9</accession>
<dbReference type="InterPro" id="IPR032675">
    <property type="entry name" value="LRR_dom_sf"/>
</dbReference>
<keyword evidence="2" id="KW-1185">Reference proteome</keyword>